<dbReference type="PANTHER" id="PTHR46124:SF2">
    <property type="entry name" value="D-AMINOACYL-TRNA DEACYLASE"/>
    <property type="match status" value="1"/>
</dbReference>
<dbReference type="InterPro" id="IPR018228">
    <property type="entry name" value="DNase_TatD-rel_CS"/>
</dbReference>
<dbReference type="PANTHER" id="PTHR46124">
    <property type="entry name" value="D-AMINOACYL-TRNA DEACYLASE"/>
    <property type="match status" value="1"/>
</dbReference>
<accession>A0A117LGB0</accession>
<dbReference type="EMBL" id="LGHB01000008">
    <property type="protein sequence ID" value="KUK96793.1"/>
    <property type="molecule type" value="Genomic_DNA"/>
</dbReference>
<feature type="binding site" evidence="3">
    <location>
        <position position="100"/>
    </location>
    <ligand>
        <name>a divalent metal cation</name>
        <dbReference type="ChEBI" id="CHEBI:60240"/>
        <label>1</label>
    </ligand>
</feature>
<keyword evidence="1 3" id="KW-0479">Metal-binding</keyword>
<feature type="binding site" evidence="3">
    <location>
        <position position="138"/>
    </location>
    <ligand>
        <name>a divalent metal cation</name>
        <dbReference type="ChEBI" id="CHEBI:60240"/>
        <label>2</label>
    </ligand>
</feature>
<dbReference type="InterPro" id="IPR001130">
    <property type="entry name" value="TatD-like"/>
</dbReference>
<evidence type="ECO:0000313" key="7">
    <source>
        <dbReference type="Proteomes" id="UP000057043"/>
    </source>
</evidence>
<dbReference type="AlphaFoldDB" id="A0A117LGB0"/>
<feature type="binding site" evidence="3">
    <location>
        <position position="12"/>
    </location>
    <ligand>
        <name>a divalent metal cation</name>
        <dbReference type="ChEBI" id="CHEBI:60240"/>
        <label>1</label>
    </ligand>
</feature>
<dbReference type="SUPFAM" id="SSF51556">
    <property type="entry name" value="Metallo-dependent hydrolases"/>
    <property type="match status" value="1"/>
</dbReference>
<proteinExistence type="predicted"/>
<dbReference type="GO" id="GO:0004536">
    <property type="term" value="F:DNA nuclease activity"/>
    <property type="evidence" value="ECO:0007669"/>
    <property type="project" value="InterPro"/>
</dbReference>
<dbReference type="InterPro" id="IPR032466">
    <property type="entry name" value="Metal_Hydrolase"/>
</dbReference>
<keyword evidence="2 4" id="KW-0378">Hydrolase</keyword>
<protein>
    <submittedName>
        <fullName evidence="4">Hydrolase, TatD family</fullName>
    </submittedName>
</protein>
<feature type="binding site" evidence="3">
    <location>
        <position position="159"/>
    </location>
    <ligand>
        <name>a divalent metal cation</name>
        <dbReference type="ChEBI" id="CHEBI:60240"/>
        <label>2</label>
    </ligand>
</feature>
<organism evidence="4 7">
    <name type="scientific">Methanothrix harundinacea</name>
    <dbReference type="NCBI Taxonomy" id="301375"/>
    <lineage>
        <taxon>Archaea</taxon>
        <taxon>Methanobacteriati</taxon>
        <taxon>Methanobacteriota</taxon>
        <taxon>Stenosarchaea group</taxon>
        <taxon>Methanomicrobia</taxon>
        <taxon>Methanotrichales</taxon>
        <taxon>Methanotrichaceae</taxon>
        <taxon>Methanothrix</taxon>
    </lineage>
</organism>
<evidence type="ECO:0000256" key="2">
    <source>
        <dbReference type="ARBA" id="ARBA00022801"/>
    </source>
</evidence>
<dbReference type="PROSITE" id="PS01091">
    <property type="entry name" value="TATD_3"/>
    <property type="match status" value="1"/>
</dbReference>
<dbReference type="InterPro" id="IPR015991">
    <property type="entry name" value="TatD/YcfH-like"/>
</dbReference>
<evidence type="ECO:0000313" key="6">
    <source>
        <dbReference type="Proteomes" id="UP000053961"/>
    </source>
</evidence>
<reference evidence="5" key="1">
    <citation type="journal article" date="2015" name="MBio">
        <title>Genome-resolved metagenomic analysis reveals roles for candidate phyla and other microbial community members in biogeochemical transformations in oil reservoirs.</title>
        <authorList>
            <person name="Hu P."/>
            <person name="Tom L."/>
            <person name="Singh A."/>
            <person name="Thomas B.C."/>
            <person name="Baker B.J."/>
            <person name="Piceno Y.M."/>
            <person name="Andersen G.L."/>
            <person name="Banfield J.F."/>
        </authorList>
    </citation>
    <scope>NUCLEOTIDE SEQUENCE [LARGE SCALE GENOMIC DNA]</scope>
    <source>
        <strain evidence="5">56_747</strain>
    </source>
</reference>
<dbReference type="PATRIC" id="fig|301375.6.peg.2223"/>
<dbReference type="Gene3D" id="3.20.20.140">
    <property type="entry name" value="Metal-dependent hydrolases"/>
    <property type="match status" value="1"/>
</dbReference>
<dbReference type="EMBL" id="LGFT01000001">
    <property type="protein sequence ID" value="KUK45565.1"/>
    <property type="molecule type" value="Genomic_DNA"/>
</dbReference>
<dbReference type="GO" id="GO:0046872">
    <property type="term" value="F:metal ion binding"/>
    <property type="evidence" value="ECO:0007669"/>
    <property type="project" value="UniProtKB-KW"/>
</dbReference>
<evidence type="ECO:0000256" key="3">
    <source>
        <dbReference type="PIRSR" id="PIRSR005902-1"/>
    </source>
</evidence>
<dbReference type="Proteomes" id="UP000053961">
    <property type="component" value="Unassembled WGS sequence"/>
</dbReference>
<feature type="binding site" evidence="3">
    <location>
        <position position="14"/>
    </location>
    <ligand>
        <name>a divalent metal cation</name>
        <dbReference type="ChEBI" id="CHEBI:60240"/>
        <label>1</label>
    </ligand>
</feature>
<sequence length="255" mass="28729">MSDAKYEVTDTHCHLDFKNFNKDRDEVIQRALKAGVTTMINSGIDLKTNRKTLELAKKYNFIHATLGLNPNGLGEMTDEEVTSTLDQIRSHAKEIVGVGEAGLDYYRCPDEKGRDRQRAVFRKVVDLSRELDLPQVIHARLAEDEAFDMVKDLNKVVFHCYSGTVGTMRDAVDRGFYISLATVVCKSAQHQVLARQVPLELLLVETDSPFLSPKKGRNEPSYVMEALKLIARIKDLPPEDVAEATTANAKRIFYL</sequence>
<evidence type="ECO:0000256" key="1">
    <source>
        <dbReference type="ARBA" id="ARBA00022723"/>
    </source>
</evidence>
<reference evidence="6 7" key="2">
    <citation type="journal article" date="2015" name="MBio">
        <title>Genome-Resolved Metagenomic Analysis Reveals Roles for Candidate Phyla and Other Microbial Community Members in Biogeochemical Transformations in Oil Reservoirs.</title>
        <authorList>
            <person name="Hu P."/>
            <person name="Tom L."/>
            <person name="Singh A."/>
            <person name="Thomas B.C."/>
            <person name="Baker B.J."/>
            <person name="Piceno Y.M."/>
            <person name="Andersen G.L."/>
            <person name="Banfield J.F."/>
        </authorList>
    </citation>
    <scope>NUCLEOTIDE SEQUENCE [LARGE SCALE GENOMIC DNA]</scope>
    <source>
        <strain evidence="4">57_489</strain>
    </source>
</reference>
<dbReference type="FunFam" id="3.20.20.140:FF:000005">
    <property type="entry name" value="TatD family hydrolase"/>
    <property type="match status" value="1"/>
</dbReference>
<gene>
    <name evidence="4" type="ORF">XD72_0039</name>
    <name evidence="5" type="ORF">XE07_0879</name>
</gene>
<evidence type="ECO:0000313" key="4">
    <source>
        <dbReference type="EMBL" id="KUK45565.1"/>
    </source>
</evidence>
<name>A0A117LGB0_9EURY</name>
<feature type="binding site" evidence="3">
    <location>
        <position position="207"/>
    </location>
    <ligand>
        <name>a divalent metal cation</name>
        <dbReference type="ChEBI" id="CHEBI:60240"/>
        <label>1</label>
    </ligand>
</feature>
<dbReference type="CDD" id="cd01310">
    <property type="entry name" value="TatD_DNAse"/>
    <property type="match status" value="1"/>
</dbReference>
<evidence type="ECO:0000313" key="5">
    <source>
        <dbReference type="EMBL" id="KUK96793.1"/>
    </source>
</evidence>
<comment type="caution">
    <text evidence="4">The sequence shown here is derived from an EMBL/GenBank/DDBJ whole genome shotgun (WGS) entry which is preliminary data.</text>
</comment>
<dbReference type="PIRSF" id="PIRSF005902">
    <property type="entry name" value="DNase_TatD"/>
    <property type="match status" value="1"/>
</dbReference>
<dbReference type="Proteomes" id="UP000057043">
    <property type="component" value="Unassembled WGS sequence"/>
</dbReference>
<dbReference type="NCBIfam" id="TIGR00010">
    <property type="entry name" value="YchF/TatD family DNA exonuclease"/>
    <property type="match status" value="1"/>
</dbReference>
<dbReference type="Pfam" id="PF01026">
    <property type="entry name" value="TatD_DNase"/>
    <property type="match status" value="1"/>
</dbReference>
<dbReference type="GO" id="GO:0016788">
    <property type="term" value="F:hydrolase activity, acting on ester bonds"/>
    <property type="evidence" value="ECO:0007669"/>
    <property type="project" value="InterPro"/>
</dbReference>